<sequence length="459" mass="51355">MKNPLVTTGIVKWLNVILLGAVIALAAEMVDAQETRGQSSIASLLGELDRHPENLDTRAHLARALSWSGALLEALEQAERVLAIEPKHRQALRVRADASTWNGDFATALPDYRRYLQSYSDTDTLLAYGQALIFAGYFDQASEIASAIPTDVASAGSEVAIPAFKTRFEESRLPALLLGRTHYRDNDDSSRQENRVKLEGMYGNIDLSVLVESVNADSLQKDSEARTLQLGAESRLTDWLIVNAAVGATEVSDIDSDLYAVARLSGAGRYEDLGYRLRLEREVFVETATILSNRIRRNELDLDLDYAISDRLRLEGEILQTHYSDDNVSTEVEITPQVVLRLRDPGIRLGYRRTWLKFDRQSGGGYFDPDHLGADRLMLFTTIYRPRLRGDAELFVGRQSFTRFENQLNQFVAGGSARLDVDLSPQLTLRTEVEGGNFDFRSPSGFTYWLATLNLVVRL</sequence>
<accession>A0ABV1NCT5</accession>
<dbReference type="InterPro" id="IPR011990">
    <property type="entry name" value="TPR-like_helical_dom_sf"/>
</dbReference>
<dbReference type="EMBL" id="JBEGCJ010000002">
    <property type="protein sequence ID" value="MEQ6916871.1"/>
    <property type="molecule type" value="Genomic_DNA"/>
</dbReference>
<protein>
    <recommendedName>
        <fullName evidence="3">Tetratricopeptide repeat-containing protein</fullName>
    </recommendedName>
</protein>
<evidence type="ECO:0008006" key="3">
    <source>
        <dbReference type="Google" id="ProtNLM"/>
    </source>
</evidence>
<gene>
    <name evidence="1" type="ORF">ABE960_04945</name>
</gene>
<evidence type="ECO:0000313" key="2">
    <source>
        <dbReference type="Proteomes" id="UP001442468"/>
    </source>
</evidence>
<evidence type="ECO:0000313" key="1">
    <source>
        <dbReference type="EMBL" id="MEQ6916871.1"/>
    </source>
</evidence>
<proteinExistence type="predicted"/>
<dbReference type="RefSeq" id="WP_349761129.1">
    <property type="nucleotide sequence ID" value="NZ_JBEGCJ010000002.1"/>
</dbReference>
<reference evidence="1 2" key="1">
    <citation type="submission" date="2024-05" db="EMBL/GenBank/DDBJ databases">
        <title>Halomonas sp. SSM6 16S ribosomal RNA gene Genome sequencing and assembly.</title>
        <authorList>
            <person name="Yook S."/>
        </authorList>
    </citation>
    <scope>NUCLEOTIDE SEQUENCE [LARGE SCALE GENOMIC DNA]</scope>
    <source>
        <strain evidence="1 2">SSM6</strain>
    </source>
</reference>
<dbReference type="Proteomes" id="UP001442468">
    <property type="component" value="Unassembled WGS sequence"/>
</dbReference>
<keyword evidence="2" id="KW-1185">Reference proteome</keyword>
<organism evidence="1 2">
    <name type="scientific">Halomonas aquatica</name>
    <dbReference type="NCBI Taxonomy" id="3151123"/>
    <lineage>
        <taxon>Bacteria</taxon>
        <taxon>Pseudomonadati</taxon>
        <taxon>Pseudomonadota</taxon>
        <taxon>Gammaproteobacteria</taxon>
        <taxon>Oceanospirillales</taxon>
        <taxon>Halomonadaceae</taxon>
        <taxon>Halomonas</taxon>
    </lineage>
</organism>
<dbReference type="SUPFAM" id="SSF48452">
    <property type="entry name" value="TPR-like"/>
    <property type="match status" value="1"/>
</dbReference>
<name>A0ABV1NCT5_9GAMM</name>
<dbReference type="Gene3D" id="1.25.40.10">
    <property type="entry name" value="Tetratricopeptide repeat domain"/>
    <property type="match status" value="1"/>
</dbReference>
<comment type="caution">
    <text evidence="1">The sequence shown here is derived from an EMBL/GenBank/DDBJ whole genome shotgun (WGS) entry which is preliminary data.</text>
</comment>